<keyword evidence="1 2" id="KW-0732">Signal</keyword>
<sequence>MCSLVNPTKLALLVALMLSLSASRVCYATVANFTQNTAIGLCSQAVLQVLKVGTNGTVTYVTSATQTTTTVRNLLPTFCNRRVAYPYLEPYLAVVGAGTEAPLATMLASATIRGNFIKALVALVKTYPRCVGIMIDFSGLSTSQATAYSTFMAALLTAAQANSILLASALPWDASRYADVYFNPTLPKLAFNVLRTFEDFFQSSTSIIHPLNPLFAMAAPFNNPANTIALLFSTQFGVQTNNAGESITSSSSLTYVFNSFGAIDIKLNFARTNSLGGVALFSLNTAGANAELLRYITSIIAPTPPTGYTYPVATAPTCG</sequence>
<evidence type="ECO:0000313" key="3">
    <source>
        <dbReference type="EnsemblMetazoa" id="AMAM020183-PA"/>
    </source>
</evidence>
<dbReference type="VEuPathDB" id="VectorBase:AMAM020183"/>
<accession>A0A182T5R6</accession>
<feature type="chain" id="PRO_5008136532" description="GH18 domain-containing protein" evidence="2">
    <location>
        <begin position="29"/>
        <end position="319"/>
    </location>
</feature>
<keyword evidence="4" id="KW-1185">Reference proteome</keyword>
<dbReference type="AlphaFoldDB" id="A0A182T5R6"/>
<reference evidence="3" key="2">
    <citation type="submission" date="2020-05" db="UniProtKB">
        <authorList>
            <consortium name="EnsemblMetazoa"/>
        </authorList>
    </citation>
    <scope>IDENTIFICATION</scope>
    <source>
        <strain evidence="3">maculatus3</strain>
    </source>
</reference>
<dbReference type="Proteomes" id="UP000075901">
    <property type="component" value="Unassembled WGS sequence"/>
</dbReference>
<evidence type="ECO:0000313" key="4">
    <source>
        <dbReference type="Proteomes" id="UP000075901"/>
    </source>
</evidence>
<dbReference type="EnsemblMetazoa" id="AMAM020183-RA">
    <property type="protein sequence ID" value="AMAM020183-PA"/>
    <property type="gene ID" value="AMAM020183"/>
</dbReference>
<dbReference type="InterPro" id="IPR017853">
    <property type="entry name" value="GH"/>
</dbReference>
<evidence type="ECO:0008006" key="5">
    <source>
        <dbReference type="Google" id="ProtNLM"/>
    </source>
</evidence>
<name>A0A182T5R6_9DIPT</name>
<evidence type="ECO:0000256" key="1">
    <source>
        <dbReference type="ARBA" id="ARBA00022729"/>
    </source>
</evidence>
<dbReference type="SUPFAM" id="SSF51445">
    <property type="entry name" value="(Trans)glycosidases"/>
    <property type="match status" value="1"/>
</dbReference>
<proteinExistence type="predicted"/>
<organism evidence="3 4">
    <name type="scientific">Anopheles maculatus</name>
    <dbReference type="NCBI Taxonomy" id="74869"/>
    <lineage>
        <taxon>Eukaryota</taxon>
        <taxon>Metazoa</taxon>
        <taxon>Ecdysozoa</taxon>
        <taxon>Arthropoda</taxon>
        <taxon>Hexapoda</taxon>
        <taxon>Insecta</taxon>
        <taxon>Pterygota</taxon>
        <taxon>Neoptera</taxon>
        <taxon>Endopterygota</taxon>
        <taxon>Diptera</taxon>
        <taxon>Nematocera</taxon>
        <taxon>Culicoidea</taxon>
        <taxon>Culicidae</taxon>
        <taxon>Anophelinae</taxon>
        <taxon>Anopheles</taxon>
        <taxon>Anopheles maculatus group</taxon>
    </lineage>
</organism>
<dbReference type="Gene3D" id="3.20.20.80">
    <property type="entry name" value="Glycosidases"/>
    <property type="match status" value="1"/>
</dbReference>
<feature type="signal peptide" evidence="2">
    <location>
        <begin position="1"/>
        <end position="28"/>
    </location>
</feature>
<evidence type="ECO:0000256" key="2">
    <source>
        <dbReference type="SAM" id="SignalP"/>
    </source>
</evidence>
<reference evidence="4" key="1">
    <citation type="submission" date="2013-09" db="EMBL/GenBank/DDBJ databases">
        <title>The Genome Sequence of Anopheles maculatus species B.</title>
        <authorList>
            <consortium name="The Broad Institute Genomics Platform"/>
            <person name="Neafsey D.E."/>
            <person name="Besansky N."/>
            <person name="Howell P."/>
            <person name="Walton C."/>
            <person name="Young S.K."/>
            <person name="Zeng Q."/>
            <person name="Gargeya S."/>
            <person name="Fitzgerald M."/>
            <person name="Haas B."/>
            <person name="Abouelleil A."/>
            <person name="Allen A.W."/>
            <person name="Alvarado L."/>
            <person name="Arachchi H.M."/>
            <person name="Berlin A.M."/>
            <person name="Chapman S.B."/>
            <person name="Gainer-Dewar J."/>
            <person name="Goldberg J."/>
            <person name="Griggs A."/>
            <person name="Gujja S."/>
            <person name="Hansen M."/>
            <person name="Howarth C."/>
            <person name="Imamovic A."/>
            <person name="Ireland A."/>
            <person name="Larimer J."/>
            <person name="McCowan C."/>
            <person name="Murphy C."/>
            <person name="Pearson M."/>
            <person name="Poon T.W."/>
            <person name="Priest M."/>
            <person name="Roberts A."/>
            <person name="Saif S."/>
            <person name="Shea T."/>
            <person name="Sisk P."/>
            <person name="Sykes S."/>
            <person name="Wortman J."/>
            <person name="Nusbaum C."/>
            <person name="Birren B."/>
        </authorList>
    </citation>
    <scope>NUCLEOTIDE SEQUENCE [LARGE SCALE GENOMIC DNA]</scope>
    <source>
        <strain evidence="4">maculatus3</strain>
    </source>
</reference>
<protein>
    <recommendedName>
        <fullName evidence="5">GH18 domain-containing protein</fullName>
    </recommendedName>
</protein>